<dbReference type="GO" id="GO:0005737">
    <property type="term" value="C:cytoplasm"/>
    <property type="evidence" value="ECO:0007669"/>
    <property type="project" value="TreeGrafter"/>
</dbReference>
<dbReference type="SUPFAM" id="SSF48403">
    <property type="entry name" value="Ankyrin repeat"/>
    <property type="match status" value="2"/>
</dbReference>
<evidence type="ECO:0000256" key="1">
    <source>
        <dbReference type="ARBA" id="ARBA00022737"/>
    </source>
</evidence>
<evidence type="ECO:0000256" key="3">
    <source>
        <dbReference type="PROSITE-ProRule" id="PRU00023"/>
    </source>
</evidence>
<feature type="domain" description="NACHT" evidence="4">
    <location>
        <begin position="152"/>
        <end position="262"/>
    </location>
</feature>
<organism evidence="5 6">
    <name type="scientific">Cercospora beticola</name>
    <name type="common">Sugarbeet leaf spot fungus</name>
    <dbReference type="NCBI Taxonomy" id="122368"/>
    <lineage>
        <taxon>Eukaryota</taxon>
        <taxon>Fungi</taxon>
        <taxon>Dikarya</taxon>
        <taxon>Ascomycota</taxon>
        <taxon>Pezizomycotina</taxon>
        <taxon>Dothideomycetes</taxon>
        <taxon>Dothideomycetidae</taxon>
        <taxon>Mycosphaerellales</taxon>
        <taxon>Mycosphaerellaceae</taxon>
        <taxon>Cercospora</taxon>
    </lineage>
</organism>
<feature type="repeat" description="ANK" evidence="3">
    <location>
        <begin position="1101"/>
        <end position="1133"/>
    </location>
</feature>
<feature type="repeat" description="ANK" evidence="3">
    <location>
        <begin position="967"/>
        <end position="999"/>
    </location>
</feature>
<evidence type="ECO:0000313" key="6">
    <source>
        <dbReference type="Proteomes" id="UP000230605"/>
    </source>
</evidence>
<evidence type="ECO:0000256" key="2">
    <source>
        <dbReference type="ARBA" id="ARBA00023043"/>
    </source>
</evidence>
<feature type="repeat" description="ANK" evidence="3">
    <location>
        <begin position="933"/>
        <end position="965"/>
    </location>
</feature>
<dbReference type="AlphaFoldDB" id="A0A2G5IDP6"/>
<dbReference type="Gene3D" id="1.25.40.20">
    <property type="entry name" value="Ankyrin repeat-containing domain"/>
    <property type="match status" value="2"/>
</dbReference>
<accession>A0A2G5IDP6</accession>
<dbReference type="Pfam" id="PF24883">
    <property type="entry name" value="NPHP3_N"/>
    <property type="match status" value="1"/>
</dbReference>
<keyword evidence="1" id="KW-0677">Repeat</keyword>
<dbReference type="PANTHER" id="PTHR24198">
    <property type="entry name" value="ANKYRIN REPEAT AND PROTEIN KINASE DOMAIN-CONTAINING PROTEIN"/>
    <property type="match status" value="1"/>
</dbReference>
<dbReference type="PROSITE" id="PS50297">
    <property type="entry name" value="ANK_REP_REGION"/>
    <property type="match status" value="6"/>
</dbReference>
<name>A0A2G5IDP6_CERBT</name>
<sequence>MLGDKTTLSNLIHKRTGIPLPALGGAPISNFSMDERFRWAASRKTKRIEDKAYCLLGLFEVYIPPIYGEGGHAFERLKTAIRQKLRCLAKDSSTADQNVNETLSKHRQTVLDSLRFQELGARQAILKDAHKSTCEWILEHPEYAKWSHSDCGAFWIVGKPGAGKSTLMKFIYSKADKAKSEHEFVFGFFFNARGNTLERTTNGLYQALAFELLSAFPKLQNALDGKRSPTEWTLHSLKHLLSRIIQRMGPRTLKFFIDALDECDEQEIKDMVEHMEEIEDDVSLGGGMLSICFASRHYPSITIRNGVRLNLDQETGHMNDLNIYIGQRLQMKGEGTLVHKICEEVRRKSNGVFLWTVLVVDILNKEIRRGRMRYIKSKLDEIPSGLSALFLETLVRDKDEMEEFHLCIQWILFAQRPLRIDEFYFAMDSGMQNHSSGGAVWQPEPWDRESVTIDQIKRYVQTSSKGLAEVVPPILPWRMEEATVQFIHESVRDFFLRDGHLADLLSISRDQARTHSHEKLKNCCLNYLAADTSAVRGDHGLDQYPFLRYASINILYHANEAADEVAQDRLFDMYPNEHYIDFAWPQWLADGDSMIPGSAYPHTSNVTILYLAAERNLVRLIAIAIEKGYDIWHQLQREEYQYAVLVAFVHGHRDALAVLLGDLPVASVEDIARDPGFGKMDHKYDFDDIHRGVLVWASERGNWALAENLTRVNAPSSILLGDRWTGIRGKHAITMSSYIGRLQVLEYLLENVPWFHAGDALIAAVCQDQTAVVQRILGHCHDLSGRDLSTRKIIYYDFPASYGRSVTKELKGTLLAGLRLRDRGCRDMNPWEDYTIRALQLAIIKGHLQVVQLLIDHGVNVNSNCRPKCYSLQIASALRNTAIVRLLLDSGADITGRSPPYGSALQAASATGQTDTVHLLLERCADVNATSAEFQPALHFAASGGHTRVVHALLDAGANINAISRKSHTTALHVASDLGHRDVVQTLLDRGADAYGDEEVGCALWAASKRGNTAIVKLLLERGDCGNATAPQDWLWQHALSIAASSGHRDAIVLLLDRGADVNAYCKDDGLALHAACSSGSYKTVKLLLDRGADVNAYNEDGGTALHAACSRGIYEVVKLLLDRGANINNDSGPKNSLQTACTSSLDNVAVVHLLMSRGARGNYQRCLVEVSRSDHMMNVQLLLSLGGLIPAQWLREALEAAPPDHSKLMPLVRTTPSLNEILFEALRNTKSAKQDSSASNGVEERSMSNFDYIAPTN</sequence>
<dbReference type="Proteomes" id="UP000230605">
    <property type="component" value="Chromosome 1"/>
</dbReference>
<dbReference type="PROSITE" id="PS50088">
    <property type="entry name" value="ANK_REPEAT"/>
    <property type="match status" value="7"/>
</dbReference>
<dbReference type="InterPro" id="IPR056884">
    <property type="entry name" value="NPHP3-like_N"/>
</dbReference>
<feature type="repeat" description="ANK" evidence="3">
    <location>
        <begin position="1039"/>
        <end position="1067"/>
    </location>
</feature>
<feature type="repeat" description="ANK" evidence="3">
    <location>
        <begin position="834"/>
        <end position="866"/>
    </location>
</feature>
<feature type="repeat" description="ANK" evidence="3">
    <location>
        <begin position="903"/>
        <end position="932"/>
    </location>
</feature>
<dbReference type="PROSITE" id="PS50837">
    <property type="entry name" value="NACHT"/>
    <property type="match status" value="1"/>
</dbReference>
<dbReference type="InterPro" id="IPR027417">
    <property type="entry name" value="P-loop_NTPase"/>
</dbReference>
<comment type="caution">
    <text evidence="5">The sequence shown here is derived from an EMBL/GenBank/DDBJ whole genome shotgun (WGS) entry which is preliminary data.</text>
</comment>
<reference evidence="5 6" key="1">
    <citation type="submission" date="2015-10" db="EMBL/GenBank/DDBJ databases">
        <title>The cercosporin biosynthetic gene cluster was horizontally transferred to several fungal lineages and shown to be expanded in Cercospora beticola based on microsynteny with recipient genomes.</title>
        <authorList>
            <person name="De Jonge R."/>
            <person name="Ebert M.K."/>
            <person name="Suttle J.C."/>
            <person name="Jurick Ii W.M."/>
            <person name="Secor G.A."/>
            <person name="Thomma B.P."/>
            <person name="Van De Peer Y."/>
            <person name="Bolton M.D."/>
        </authorList>
    </citation>
    <scope>NUCLEOTIDE SEQUENCE [LARGE SCALE GENOMIC DNA]</scope>
    <source>
        <strain evidence="5 6">09-40</strain>
    </source>
</reference>
<dbReference type="Pfam" id="PF12796">
    <property type="entry name" value="Ank_2"/>
    <property type="match status" value="3"/>
</dbReference>
<dbReference type="Gene3D" id="3.40.50.300">
    <property type="entry name" value="P-loop containing nucleotide triphosphate hydrolases"/>
    <property type="match status" value="1"/>
</dbReference>
<proteinExistence type="predicted"/>
<evidence type="ECO:0000313" key="5">
    <source>
        <dbReference type="EMBL" id="PIB02644.1"/>
    </source>
</evidence>
<dbReference type="InterPro" id="IPR007111">
    <property type="entry name" value="NACHT_NTPase"/>
</dbReference>
<evidence type="ECO:0000259" key="4">
    <source>
        <dbReference type="PROSITE" id="PS50837"/>
    </source>
</evidence>
<dbReference type="SUPFAM" id="SSF52540">
    <property type="entry name" value="P-loop containing nucleoside triphosphate hydrolases"/>
    <property type="match status" value="1"/>
</dbReference>
<keyword evidence="2 3" id="KW-0040">ANK repeat</keyword>
<dbReference type="PANTHER" id="PTHR24198:SF165">
    <property type="entry name" value="ANKYRIN REPEAT-CONTAINING PROTEIN-RELATED"/>
    <property type="match status" value="1"/>
</dbReference>
<dbReference type="EMBL" id="LKMD01000100">
    <property type="protein sequence ID" value="PIB02644.1"/>
    <property type="molecule type" value="Genomic_DNA"/>
</dbReference>
<dbReference type="PRINTS" id="PR01415">
    <property type="entry name" value="ANKYRIN"/>
</dbReference>
<feature type="repeat" description="ANK" evidence="3">
    <location>
        <begin position="1068"/>
        <end position="1100"/>
    </location>
</feature>
<dbReference type="Pfam" id="PF00023">
    <property type="entry name" value="Ank"/>
    <property type="match status" value="1"/>
</dbReference>
<dbReference type="InterPro" id="IPR036770">
    <property type="entry name" value="Ankyrin_rpt-contain_sf"/>
</dbReference>
<protein>
    <submittedName>
        <fullName evidence="5">Ankyrin repeat and KH domain-containing protein mask</fullName>
    </submittedName>
</protein>
<dbReference type="OrthoDB" id="3650323at2759"/>
<gene>
    <name evidence="5" type="ORF">CB0940_02040</name>
</gene>
<dbReference type="InterPro" id="IPR002110">
    <property type="entry name" value="Ankyrin_rpt"/>
</dbReference>
<dbReference type="SMART" id="SM00248">
    <property type="entry name" value="ANK"/>
    <property type="match status" value="11"/>
</dbReference>